<dbReference type="SUPFAM" id="SSF53067">
    <property type="entry name" value="Actin-like ATPase domain"/>
    <property type="match status" value="2"/>
</dbReference>
<dbReference type="FunFam" id="3.30.420.40:FF:000004">
    <property type="entry name" value="Molecular chaperone DnaK"/>
    <property type="match status" value="1"/>
</dbReference>
<dbReference type="EMBL" id="JH604635">
    <property type="protein sequence ID" value="EHY65819.1"/>
    <property type="molecule type" value="Genomic_DNA"/>
</dbReference>
<dbReference type="InterPro" id="IPR018181">
    <property type="entry name" value="Heat_shock_70_CS"/>
</dbReference>
<dbReference type="CDD" id="cd24028">
    <property type="entry name" value="ASKHA_NBD_HSP70_HSPA1-like"/>
    <property type="match status" value="1"/>
</dbReference>
<dbReference type="STRING" id="944018.H8ZCI3"/>
<reference evidence="4" key="1">
    <citation type="submission" date="2011-03" db="EMBL/GenBank/DDBJ databases">
        <title>The Genome Sequence of Nematocida sp1 strain ERTm2.</title>
        <authorList>
            <consortium name="The Broad Institute Genome Sequencing Platform"/>
            <consortium name="The Broad Institute Genome Sequencing Center for Infectious Disease"/>
            <person name="Cuomo C."/>
            <person name="Troemel E."/>
            <person name="Young S.K."/>
            <person name="Zeng Q."/>
            <person name="Gargeya S."/>
            <person name="Fitzgerald M."/>
            <person name="Haas B."/>
            <person name="Abouelleil A."/>
            <person name="Alvarado L."/>
            <person name="Arachchi H.M."/>
            <person name="Berlin A."/>
            <person name="Brown A."/>
            <person name="Chapman S.B."/>
            <person name="Chen Z."/>
            <person name="Dunbar C."/>
            <person name="Freedman E."/>
            <person name="Gearin G."/>
            <person name="Gellesch M."/>
            <person name="Goldberg J."/>
            <person name="Griggs A."/>
            <person name="Gujja S."/>
            <person name="Heilman E.R."/>
            <person name="Heiman D."/>
            <person name="Howarth C."/>
            <person name="Larson L."/>
            <person name="Lui A."/>
            <person name="MacDonald P.J.P."/>
            <person name="Mehta T."/>
            <person name="Montmayeur A."/>
            <person name="Murphy C."/>
            <person name="Neiman D."/>
            <person name="Pearson M."/>
            <person name="Priest M."/>
            <person name="Roberts A."/>
            <person name="Saif S."/>
            <person name="Shea T."/>
            <person name="Shenoy N."/>
            <person name="Sisk P."/>
            <person name="Stolte C."/>
            <person name="Sykes S."/>
            <person name="White J."/>
            <person name="Yandava C."/>
            <person name="Wortman J."/>
            <person name="Nusbaum C."/>
            <person name="Birren B."/>
        </authorList>
    </citation>
    <scope>NUCLEOTIDE SEQUENCE</scope>
    <source>
        <strain evidence="4">ERTm2</strain>
    </source>
</reference>
<proteinExistence type="inferred from homology"/>
<keyword evidence="3" id="KW-0067">ATP-binding</keyword>
<dbReference type="InterPro" id="IPR043129">
    <property type="entry name" value="ATPase_NBD"/>
</dbReference>
<dbReference type="Gene3D" id="3.90.640.10">
    <property type="entry name" value="Actin, Chain A, domain 4"/>
    <property type="match status" value="1"/>
</dbReference>
<dbReference type="Proteomes" id="UP000005622">
    <property type="component" value="Unassembled WGS sequence"/>
</dbReference>
<evidence type="ECO:0000256" key="2">
    <source>
        <dbReference type="ARBA" id="ARBA00022741"/>
    </source>
</evidence>
<keyword evidence="2" id="KW-0547">Nucleotide-binding</keyword>
<dbReference type="GO" id="GO:0005524">
    <property type="term" value="F:ATP binding"/>
    <property type="evidence" value="ECO:0007669"/>
    <property type="project" value="UniProtKB-KW"/>
</dbReference>
<dbReference type="Gene3D" id="3.30.420.40">
    <property type="match status" value="2"/>
</dbReference>
<dbReference type="AlphaFoldDB" id="H8ZCI3"/>
<comment type="similarity">
    <text evidence="1">Belongs to the heat shock protein 70 family.</text>
</comment>
<dbReference type="FunFam" id="3.30.30.30:FF:000001">
    <property type="entry name" value="heat shock 70 kDa protein-like"/>
    <property type="match status" value="1"/>
</dbReference>
<evidence type="ECO:0000256" key="1">
    <source>
        <dbReference type="ARBA" id="ARBA00007381"/>
    </source>
</evidence>
<dbReference type="Pfam" id="PF00012">
    <property type="entry name" value="HSP70"/>
    <property type="match status" value="1"/>
</dbReference>
<accession>H8ZCI3</accession>
<keyword evidence="4" id="KW-0346">Stress response</keyword>
<dbReference type="PROSITE" id="PS00329">
    <property type="entry name" value="HSP70_2"/>
    <property type="match status" value="1"/>
</dbReference>
<evidence type="ECO:0000313" key="4">
    <source>
        <dbReference type="EMBL" id="EHY65819.1"/>
    </source>
</evidence>
<evidence type="ECO:0000256" key="3">
    <source>
        <dbReference type="ARBA" id="ARBA00022840"/>
    </source>
</evidence>
<dbReference type="Gene3D" id="3.30.30.30">
    <property type="match status" value="1"/>
</dbReference>
<dbReference type="SUPFAM" id="SSF100920">
    <property type="entry name" value="Heat shock protein 70kD (HSP70), peptide-binding domain"/>
    <property type="match status" value="1"/>
</dbReference>
<dbReference type="HOGENOM" id="CLU_005965_0_1_1"/>
<dbReference type="GO" id="GO:0140662">
    <property type="term" value="F:ATP-dependent protein folding chaperone"/>
    <property type="evidence" value="ECO:0007669"/>
    <property type="project" value="InterPro"/>
</dbReference>
<dbReference type="PANTHER" id="PTHR19375">
    <property type="entry name" value="HEAT SHOCK PROTEIN 70KDA"/>
    <property type="match status" value="1"/>
</dbReference>
<sequence length="485" mass="53083">MAKAKEYAIGIDLGTTNSCMSVMQNGKPEIIINKSGGRTTPSIVAFTENELLIGETAANNARNDPVNTIYDAKRLIGLTYDDENVQKDIKHWPFSVVKGPANKPMIEVTKGGQQVKYYPEQISSMVLKYLKDCAEEYLGAPVNKAVVTVPAYFKNNQRELTKEAGTMAGLEVLRIINEPTAAAVAYGMDQASGDSEKKILVFDFGGGTFDVSILAVEKGFFEVKATGGDTHLGGSDLDHTLAKQIAETFAKENNMDVSGLTARSLARLRAQIENAKRTLSSSLSVQIIVDSFHKGLDLCYTLTRAKFEVLCKVFFDKLIPCVEKTLGDAKLSKNNIDEIILVGGSTRIPKVQKMLSDFFNGKALNKSVHPDEAVAQGAAIQAAVLNGEALEGDNDLLLLDVIPLSIGIETAGGVFTPIVPKNTTIPTTKDTDIQYLLRQPDRSVHCDLRRRESYGCRQPQAWRVPPERNPTRTKRRAKDCCEVQH</sequence>
<dbReference type="PRINTS" id="PR00301">
    <property type="entry name" value="HEATSHOCK70"/>
</dbReference>
<gene>
    <name evidence="4" type="ORF">NERG_01426</name>
</gene>
<dbReference type="PROSITE" id="PS01036">
    <property type="entry name" value="HSP70_3"/>
    <property type="match status" value="1"/>
</dbReference>
<dbReference type="FunFam" id="3.90.640.10:FF:000010">
    <property type="entry name" value="heat shock 70 kDa protein 14"/>
    <property type="match status" value="1"/>
</dbReference>
<dbReference type="Gene3D" id="2.60.34.10">
    <property type="entry name" value="Substrate Binding Domain Of DNAk, Chain A, domain 1"/>
    <property type="match status" value="1"/>
</dbReference>
<dbReference type="InterPro" id="IPR029047">
    <property type="entry name" value="HSP70_peptide-bd_sf"/>
</dbReference>
<dbReference type="InterPro" id="IPR013126">
    <property type="entry name" value="Hsp_70_fam"/>
</dbReference>
<dbReference type="PROSITE" id="PS00297">
    <property type="entry name" value="HSP70_1"/>
    <property type="match status" value="1"/>
</dbReference>
<protein>
    <submittedName>
        <fullName evidence="4">Heat shock protein 70</fullName>
    </submittedName>
</protein>
<organism evidence="4">
    <name type="scientific">Nematocida ausubeli (strain ATCC PRA-371 / ERTm2)</name>
    <name type="common">Nematode killer fungus</name>
    <dbReference type="NCBI Taxonomy" id="1913371"/>
    <lineage>
        <taxon>Eukaryota</taxon>
        <taxon>Fungi</taxon>
        <taxon>Fungi incertae sedis</taxon>
        <taxon>Microsporidia</taxon>
        <taxon>Nematocida</taxon>
    </lineage>
</organism>
<name>H8ZCI3_NEMA1</name>